<dbReference type="InterPro" id="IPR001128">
    <property type="entry name" value="Cyt_P450"/>
</dbReference>
<dbReference type="Pfam" id="PF00067">
    <property type="entry name" value="p450"/>
    <property type="match status" value="1"/>
</dbReference>
<comment type="cofactor">
    <cofactor evidence="1 8">
        <name>heme</name>
        <dbReference type="ChEBI" id="CHEBI:30413"/>
    </cofactor>
</comment>
<keyword evidence="5 9" id="KW-0560">Oxidoreductase</keyword>
<keyword evidence="7 9" id="KW-0503">Monooxygenase</keyword>
<dbReference type="FunFam" id="1.10.630.10:FF:000316">
    <property type="entry name" value="Uncharacterized protein"/>
    <property type="match status" value="1"/>
</dbReference>
<feature type="binding site" description="axial binding residue" evidence="8">
    <location>
        <position position="475"/>
    </location>
    <ligand>
        <name>heme</name>
        <dbReference type="ChEBI" id="CHEBI:30413"/>
    </ligand>
    <ligandPart>
        <name>Fe</name>
        <dbReference type="ChEBI" id="CHEBI:18248"/>
    </ligandPart>
</feature>
<dbReference type="GO" id="GO:0020037">
    <property type="term" value="F:heme binding"/>
    <property type="evidence" value="ECO:0007669"/>
    <property type="project" value="InterPro"/>
</dbReference>
<evidence type="ECO:0000256" key="4">
    <source>
        <dbReference type="ARBA" id="ARBA00022723"/>
    </source>
</evidence>
<dbReference type="CDD" id="cd11061">
    <property type="entry name" value="CYP67-like"/>
    <property type="match status" value="1"/>
</dbReference>
<keyword evidence="4 8" id="KW-0479">Metal-binding</keyword>
<comment type="similarity">
    <text evidence="2 9">Belongs to the cytochrome P450 family.</text>
</comment>
<dbReference type="PANTHER" id="PTHR24305:SF237">
    <property type="entry name" value="CYTOCHROME P450 MONOOXYGENASE ATNE-RELATED"/>
    <property type="match status" value="1"/>
</dbReference>
<dbReference type="GO" id="GO:0016705">
    <property type="term" value="F:oxidoreductase activity, acting on paired donors, with incorporation or reduction of molecular oxygen"/>
    <property type="evidence" value="ECO:0007669"/>
    <property type="project" value="InterPro"/>
</dbReference>
<accession>A0A6A5WMV0</accession>
<dbReference type="EMBL" id="ML977600">
    <property type="protein sequence ID" value="KAF1998926.1"/>
    <property type="molecule type" value="Genomic_DNA"/>
</dbReference>
<keyword evidence="10" id="KW-0472">Membrane</keyword>
<evidence type="ECO:0000313" key="12">
    <source>
        <dbReference type="Proteomes" id="UP000799779"/>
    </source>
</evidence>
<organism evidence="11 12">
    <name type="scientific">Amniculicola lignicola CBS 123094</name>
    <dbReference type="NCBI Taxonomy" id="1392246"/>
    <lineage>
        <taxon>Eukaryota</taxon>
        <taxon>Fungi</taxon>
        <taxon>Dikarya</taxon>
        <taxon>Ascomycota</taxon>
        <taxon>Pezizomycotina</taxon>
        <taxon>Dothideomycetes</taxon>
        <taxon>Pleosporomycetidae</taxon>
        <taxon>Pleosporales</taxon>
        <taxon>Amniculicolaceae</taxon>
        <taxon>Amniculicola</taxon>
    </lineage>
</organism>
<feature type="transmembrane region" description="Helical" evidence="10">
    <location>
        <begin position="36"/>
        <end position="60"/>
    </location>
</feature>
<proteinExistence type="inferred from homology"/>
<dbReference type="Gene3D" id="1.10.630.10">
    <property type="entry name" value="Cytochrome P450"/>
    <property type="match status" value="1"/>
</dbReference>
<evidence type="ECO:0000256" key="3">
    <source>
        <dbReference type="ARBA" id="ARBA00022617"/>
    </source>
</evidence>
<dbReference type="AlphaFoldDB" id="A0A6A5WMV0"/>
<evidence type="ECO:0000256" key="5">
    <source>
        <dbReference type="ARBA" id="ARBA00023002"/>
    </source>
</evidence>
<keyword evidence="6 8" id="KW-0408">Iron</keyword>
<evidence type="ECO:0000256" key="6">
    <source>
        <dbReference type="ARBA" id="ARBA00023004"/>
    </source>
</evidence>
<evidence type="ECO:0000256" key="1">
    <source>
        <dbReference type="ARBA" id="ARBA00001971"/>
    </source>
</evidence>
<dbReference type="GO" id="GO:0004497">
    <property type="term" value="F:monooxygenase activity"/>
    <property type="evidence" value="ECO:0007669"/>
    <property type="project" value="UniProtKB-KW"/>
</dbReference>
<keyword evidence="10" id="KW-0812">Transmembrane</keyword>
<keyword evidence="3 8" id="KW-0349">Heme</keyword>
<evidence type="ECO:0000256" key="7">
    <source>
        <dbReference type="ARBA" id="ARBA00023033"/>
    </source>
</evidence>
<evidence type="ECO:0000256" key="8">
    <source>
        <dbReference type="PIRSR" id="PIRSR602401-1"/>
    </source>
</evidence>
<keyword evidence="12" id="KW-1185">Reference proteome</keyword>
<dbReference type="PRINTS" id="PR00463">
    <property type="entry name" value="EP450I"/>
</dbReference>
<dbReference type="PRINTS" id="PR00385">
    <property type="entry name" value="P450"/>
</dbReference>
<dbReference type="OrthoDB" id="1470350at2759"/>
<keyword evidence="10" id="KW-1133">Transmembrane helix</keyword>
<dbReference type="InterPro" id="IPR036396">
    <property type="entry name" value="Cyt_P450_sf"/>
</dbReference>
<gene>
    <name evidence="11" type="ORF">P154DRAFT_602496</name>
</gene>
<dbReference type="PROSITE" id="PS00086">
    <property type="entry name" value="CYTOCHROME_P450"/>
    <property type="match status" value="1"/>
</dbReference>
<dbReference type="InterPro" id="IPR002401">
    <property type="entry name" value="Cyt_P450_E_grp-I"/>
</dbReference>
<dbReference type="SUPFAM" id="SSF48264">
    <property type="entry name" value="Cytochrome P450"/>
    <property type="match status" value="1"/>
</dbReference>
<protein>
    <submittedName>
        <fullName evidence="11">Cytochrome P450</fullName>
    </submittedName>
</protein>
<dbReference type="PANTHER" id="PTHR24305">
    <property type="entry name" value="CYTOCHROME P450"/>
    <property type="match status" value="1"/>
</dbReference>
<evidence type="ECO:0000256" key="10">
    <source>
        <dbReference type="SAM" id="Phobius"/>
    </source>
</evidence>
<dbReference type="Proteomes" id="UP000799779">
    <property type="component" value="Unassembled WGS sequence"/>
</dbReference>
<evidence type="ECO:0000313" key="11">
    <source>
        <dbReference type="EMBL" id="KAF1998926.1"/>
    </source>
</evidence>
<evidence type="ECO:0000256" key="9">
    <source>
        <dbReference type="RuleBase" id="RU000461"/>
    </source>
</evidence>
<dbReference type="GO" id="GO:0005506">
    <property type="term" value="F:iron ion binding"/>
    <property type="evidence" value="ECO:0007669"/>
    <property type="project" value="InterPro"/>
</dbReference>
<name>A0A6A5WMV0_9PLEO</name>
<dbReference type="InterPro" id="IPR050121">
    <property type="entry name" value="Cytochrome_P450_monoxygenase"/>
</dbReference>
<dbReference type="InterPro" id="IPR017972">
    <property type="entry name" value="Cyt_P450_CS"/>
</dbReference>
<evidence type="ECO:0000256" key="2">
    <source>
        <dbReference type="ARBA" id="ARBA00010617"/>
    </source>
</evidence>
<reference evidence="11" key="1">
    <citation type="journal article" date="2020" name="Stud. Mycol.">
        <title>101 Dothideomycetes genomes: a test case for predicting lifestyles and emergence of pathogens.</title>
        <authorList>
            <person name="Haridas S."/>
            <person name="Albert R."/>
            <person name="Binder M."/>
            <person name="Bloem J."/>
            <person name="Labutti K."/>
            <person name="Salamov A."/>
            <person name="Andreopoulos B."/>
            <person name="Baker S."/>
            <person name="Barry K."/>
            <person name="Bills G."/>
            <person name="Bluhm B."/>
            <person name="Cannon C."/>
            <person name="Castanera R."/>
            <person name="Culley D."/>
            <person name="Daum C."/>
            <person name="Ezra D."/>
            <person name="Gonzalez J."/>
            <person name="Henrissat B."/>
            <person name="Kuo A."/>
            <person name="Liang C."/>
            <person name="Lipzen A."/>
            <person name="Lutzoni F."/>
            <person name="Magnuson J."/>
            <person name="Mondo S."/>
            <person name="Nolan M."/>
            <person name="Ohm R."/>
            <person name="Pangilinan J."/>
            <person name="Park H.-J."/>
            <person name="Ramirez L."/>
            <person name="Alfaro M."/>
            <person name="Sun H."/>
            <person name="Tritt A."/>
            <person name="Yoshinaga Y."/>
            <person name="Zwiers L.-H."/>
            <person name="Turgeon B."/>
            <person name="Goodwin S."/>
            <person name="Spatafora J."/>
            <person name="Crous P."/>
            <person name="Grigoriev I."/>
        </authorList>
    </citation>
    <scope>NUCLEOTIDE SEQUENCE</scope>
    <source>
        <strain evidence="11">CBS 123094</strain>
    </source>
</reference>
<sequence length="545" mass="61714">MSSSTKFEVIPLVFPRIGTAHDIIIFIKTVISSRTIVLASSAALVGLTIYLISNFIYSVYFHPYAKYPGPFLAKFTDLYAGYHAWKGDIHLDMWRCHEVYGDKVRYAPNRLNINTVTGLKNIYSQGRPFLKSKNYAAMVHQATNTLTVRDRKDHGRRRRVIQQGLSDATLRAFEPHMYGIINRFCDRLVQTAAYKQETWKTPRNMSEWSNYLAFDLMATFIFSGKYNMLEREQYRYVLQCIEESNIRVSSILQAPILKAFRLDKLLFPRAIIARNMFLGFVGKLLRDTKKNDRSERKDLFEMLSHAKDPETGKGFSPMEIIAESVTLVVAGADTSATAMAAIFFYLSRNPDAYARAAAEVRSTFSSVSDIQNGAKLNSCRYLRACIDEAMRMSPSVGQTLAREVPPGGAIVDGDFIPGGCDVGVPIYSIHHNEEYYPDPFNYNPDRWMVEKDNAGQQITDQYAAYNPFSVGPRSCMGKGVALVEMMATFAVVMFRLDFKMAEGDRAGGRPNAEYGRHRSSEFQLRDHITSAKEGPMLRFRPRVVG</sequence>